<sequence length="179" mass="19707">MMMGIPTVTRCIQWSNQTSHWKGFHTCASEPTETDLSRVSAGASSAGSATAASSKSAIRRLQNSSRDRGRLQEVFRSTGKIQQQGQLRRLREDRRGTERGSSAVCGSIGRAAAASRKSGKSGRKGLRKPEEQRQVQKREKGSAGAYRSFWKSAAAPFHQNYLNSACNNIINILNNFQFI</sequence>
<dbReference type="AlphaFoldDB" id="A0AAW2IF91"/>
<reference evidence="2" key="1">
    <citation type="journal article" date="2024" name="Gigascience">
        <title>Chromosome-level genome of the poultry shaft louse Menopon gallinae provides insight into the host-switching and adaptive evolution of parasitic lice.</title>
        <authorList>
            <person name="Xu Y."/>
            <person name="Ma L."/>
            <person name="Liu S."/>
            <person name="Liang Y."/>
            <person name="Liu Q."/>
            <person name="He Z."/>
            <person name="Tian L."/>
            <person name="Duan Y."/>
            <person name="Cai W."/>
            <person name="Li H."/>
            <person name="Song F."/>
        </authorList>
    </citation>
    <scope>NUCLEOTIDE SEQUENCE</scope>
    <source>
        <strain evidence="2">Cailab_2023a</strain>
    </source>
</reference>
<feature type="compositionally biased region" description="Low complexity" evidence="1">
    <location>
        <begin position="46"/>
        <end position="56"/>
    </location>
</feature>
<accession>A0AAW2IF91</accession>
<name>A0AAW2IF91_9NEOP</name>
<dbReference type="EMBL" id="JARGDH010000001">
    <property type="protein sequence ID" value="KAL0280468.1"/>
    <property type="molecule type" value="Genomic_DNA"/>
</dbReference>
<gene>
    <name evidence="2" type="ORF">PYX00_001746</name>
</gene>
<feature type="compositionally biased region" description="Basic residues" evidence="1">
    <location>
        <begin position="117"/>
        <end position="126"/>
    </location>
</feature>
<feature type="compositionally biased region" description="Basic and acidic residues" evidence="1">
    <location>
        <begin position="89"/>
        <end position="98"/>
    </location>
</feature>
<proteinExistence type="predicted"/>
<comment type="caution">
    <text evidence="2">The sequence shown here is derived from an EMBL/GenBank/DDBJ whole genome shotgun (WGS) entry which is preliminary data.</text>
</comment>
<evidence type="ECO:0000313" key="2">
    <source>
        <dbReference type="EMBL" id="KAL0280468.1"/>
    </source>
</evidence>
<organism evidence="2">
    <name type="scientific">Menopon gallinae</name>
    <name type="common">poultry shaft louse</name>
    <dbReference type="NCBI Taxonomy" id="328185"/>
    <lineage>
        <taxon>Eukaryota</taxon>
        <taxon>Metazoa</taxon>
        <taxon>Ecdysozoa</taxon>
        <taxon>Arthropoda</taxon>
        <taxon>Hexapoda</taxon>
        <taxon>Insecta</taxon>
        <taxon>Pterygota</taxon>
        <taxon>Neoptera</taxon>
        <taxon>Paraneoptera</taxon>
        <taxon>Psocodea</taxon>
        <taxon>Troctomorpha</taxon>
        <taxon>Phthiraptera</taxon>
        <taxon>Amblycera</taxon>
        <taxon>Menoponidae</taxon>
        <taxon>Menopon</taxon>
    </lineage>
</organism>
<feature type="compositionally biased region" description="Basic and acidic residues" evidence="1">
    <location>
        <begin position="127"/>
        <end position="141"/>
    </location>
</feature>
<protein>
    <submittedName>
        <fullName evidence="2">Uncharacterized protein</fullName>
    </submittedName>
</protein>
<feature type="region of interest" description="Disordered" evidence="1">
    <location>
        <begin position="46"/>
        <end position="142"/>
    </location>
</feature>
<feature type="compositionally biased region" description="Low complexity" evidence="1">
    <location>
        <begin position="107"/>
        <end position="116"/>
    </location>
</feature>
<evidence type="ECO:0000256" key="1">
    <source>
        <dbReference type="SAM" id="MobiDB-lite"/>
    </source>
</evidence>